<gene>
    <name evidence="1" type="ORF">BpHYR1_047353</name>
</gene>
<sequence length="111" mass="12704">VLTWLVGIQATLAYPGCSTGPAGAKRTLLCSLGLCRLVRAHRSISFIIFSHSERKSCICEFFVQILNSKIDNLRRQEFCQIRKIKVALRNWKSRQENKNTDVSVNYFLLTI</sequence>
<keyword evidence="2" id="KW-1185">Reference proteome</keyword>
<evidence type="ECO:0000313" key="1">
    <source>
        <dbReference type="EMBL" id="RNA07574.1"/>
    </source>
</evidence>
<dbReference type="Proteomes" id="UP000276133">
    <property type="component" value="Unassembled WGS sequence"/>
</dbReference>
<name>A0A3M7Q8T0_BRAPC</name>
<comment type="caution">
    <text evidence="1">The sequence shown here is derived from an EMBL/GenBank/DDBJ whole genome shotgun (WGS) entry which is preliminary data.</text>
</comment>
<dbReference type="EMBL" id="REGN01006999">
    <property type="protein sequence ID" value="RNA07574.1"/>
    <property type="molecule type" value="Genomic_DNA"/>
</dbReference>
<accession>A0A3M7Q8T0</accession>
<feature type="non-terminal residue" evidence="1">
    <location>
        <position position="1"/>
    </location>
</feature>
<proteinExistence type="predicted"/>
<dbReference type="AlphaFoldDB" id="A0A3M7Q8T0"/>
<protein>
    <submittedName>
        <fullName evidence="1">Uncharacterized protein</fullName>
    </submittedName>
</protein>
<evidence type="ECO:0000313" key="2">
    <source>
        <dbReference type="Proteomes" id="UP000276133"/>
    </source>
</evidence>
<organism evidence="1 2">
    <name type="scientific">Brachionus plicatilis</name>
    <name type="common">Marine rotifer</name>
    <name type="synonym">Brachionus muelleri</name>
    <dbReference type="NCBI Taxonomy" id="10195"/>
    <lineage>
        <taxon>Eukaryota</taxon>
        <taxon>Metazoa</taxon>
        <taxon>Spiralia</taxon>
        <taxon>Gnathifera</taxon>
        <taxon>Rotifera</taxon>
        <taxon>Eurotatoria</taxon>
        <taxon>Monogononta</taxon>
        <taxon>Pseudotrocha</taxon>
        <taxon>Ploima</taxon>
        <taxon>Brachionidae</taxon>
        <taxon>Brachionus</taxon>
    </lineage>
</organism>
<reference evidence="1 2" key="1">
    <citation type="journal article" date="2018" name="Sci. Rep.">
        <title>Genomic signatures of local adaptation to the degree of environmental predictability in rotifers.</title>
        <authorList>
            <person name="Franch-Gras L."/>
            <person name="Hahn C."/>
            <person name="Garcia-Roger E.M."/>
            <person name="Carmona M.J."/>
            <person name="Serra M."/>
            <person name="Gomez A."/>
        </authorList>
    </citation>
    <scope>NUCLEOTIDE SEQUENCE [LARGE SCALE GENOMIC DNA]</scope>
    <source>
        <strain evidence="1">HYR1</strain>
    </source>
</reference>